<protein>
    <recommendedName>
        <fullName evidence="2">Peptidase S8/S53 domain-containing protein</fullName>
    </recommendedName>
</protein>
<dbReference type="GO" id="GO:0004252">
    <property type="term" value="F:serine-type endopeptidase activity"/>
    <property type="evidence" value="ECO:0007669"/>
    <property type="project" value="InterPro"/>
</dbReference>
<dbReference type="InterPro" id="IPR000209">
    <property type="entry name" value="Peptidase_S8/S53_dom"/>
</dbReference>
<dbReference type="InterPro" id="IPR036852">
    <property type="entry name" value="Peptidase_S8/S53_dom_sf"/>
</dbReference>
<dbReference type="Pfam" id="PF00082">
    <property type="entry name" value="Peptidase_S8"/>
    <property type="match status" value="1"/>
</dbReference>
<dbReference type="Gene3D" id="3.40.50.200">
    <property type="entry name" value="Peptidase S8/S53 domain"/>
    <property type="match status" value="1"/>
</dbReference>
<proteinExistence type="predicted"/>
<dbReference type="AlphaFoldDB" id="A0AAV9W8X6"/>
<reference evidence="3 4" key="1">
    <citation type="submission" date="2023-08" db="EMBL/GenBank/DDBJ databases">
        <authorList>
            <person name="Palmer J.M."/>
        </authorList>
    </citation>
    <scope>NUCLEOTIDE SEQUENCE [LARGE SCALE GENOMIC DNA]</scope>
    <source>
        <strain evidence="3 4">TWF481</strain>
    </source>
</reference>
<dbReference type="GO" id="GO:0006508">
    <property type="term" value="P:proteolysis"/>
    <property type="evidence" value="ECO:0007669"/>
    <property type="project" value="InterPro"/>
</dbReference>
<organism evidence="3 4">
    <name type="scientific">Arthrobotrys musiformis</name>
    <dbReference type="NCBI Taxonomy" id="47236"/>
    <lineage>
        <taxon>Eukaryota</taxon>
        <taxon>Fungi</taxon>
        <taxon>Dikarya</taxon>
        <taxon>Ascomycota</taxon>
        <taxon>Pezizomycotina</taxon>
        <taxon>Orbiliomycetes</taxon>
        <taxon>Orbiliales</taxon>
        <taxon>Orbiliaceae</taxon>
        <taxon>Arthrobotrys</taxon>
    </lineage>
</organism>
<keyword evidence="4" id="KW-1185">Reference proteome</keyword>
<evidence type="ECO:0000259" key="2">
    <source>
        <dbReference type="Pfam" id="PF00082"/>
    </source>
</evidence>
<evidence type="ECO:0000313" key="3">
    <source>
        <dbReference type="EMBL" id="KAK6501421.1"/>
    </source>
</evidence>
<evidence type="ECO:0000313" key="4">
    <source>
        <dbReference type="Proteomes" id="UP001370758"/>
    </source>
</evidence>
<feature type="domain" description="Peptidase S8/S53" evidence="2">
    <location>
        <begin position="8"/>
        <end position="145"/>
    </location>
</feature>
<name>A0AAV9W8X6_9PEZI</name>
<dbReference type="SUPFAM" id="SSF52743">
    <property type="entry name" value="Subtilisin-like"/>
    <property type="match status" value="1"/>
</dbReference>
<feature type="region of interest" description="Disordered" evidence="1">
    <location>
        <begin position="203"/>
        <end position="224"/>
    </location>
</feature>
<dbReference type="EMBL" id="JAVHJL010000006">
    <property type="protein sequence ID" value="KAK6501421.1"/>
    <property type="molecule type" value="Genomic_DNA"/>
</dbReference>
<sequence>MIPPQKCGVDIISMSWTIDNYFEAEPTTSTSEHADNPAAENSNPLQDLKAALDEAGNAGILMFGAASDQGSASKTCYPVNHDKCIGIGAATETGNILTWVHYAQVKFTCPGDRIPFKRGDGTATTYHNGSSFATAIASGLAGVILYCDRLVYGNENTRLKSKVGMSGAFLHMVGTGDKNSKFPRADELFDFPKSDTEKWKFLTQEEAEEESKDQGKKVEPGLNPAARRSIGELLDMLKKPIRNNFEHQ</sequence>
<comment type="caution">
    <text evidence="3">The sequence shown here is derived from an EMBL/GenBank/DDBJ whole genome shotgun (WGS) entry which is preliminary data.</text>
</comment>
<accession>A0AAV9W8X6</accession>
<dbReference type="Proteomes" id="UP001370758">
    <property type="component" value="Unassembled WGS sequence"/>
</dbReference>
<evidence type="ECO:0000256" key="1">
    <source>
        <dbReference type="SAM" id="MobiDB-lite"/>
    </source>
</evidence>
<gene>
    <name evidence="3" type="ORF">TWF481_009260</name>
</gene>